<gene>
    <name evidence="1" type="ORF">CAAN4_C01134</name>
</gene>
<accession>A0ABP0E8V0</accession>
<organism evidence="1 2">
    <name type="scientific">[Candida] anglica</name>
    <dbReference type="NCBI Taxonomy" id="148631"/>
    <lineage>
        <taxon>Eukaryota</taxon>
        <taxon>Fungi</taxon>
        <taxon>Dikarya</taxon>
        <taxon>Ascomycota</taxon>
        <taxon>Saccharomycotina</taxon>
        <taxon>Pichiomycetes</taxon>
        <taxon>Debaryomycetaceae</taxon>
        <taxon>Kurtzmaniella</taxon>
    </lineage>
</organism>
<name>A0ABP0E8V0_9ASCO</name>
<evidence type="ECO:0000313" key="2">
    <source>
        <dbReference type="Proteomes" id="UP001497600"/>
    </source>
</evidence>
<proteinExistence type="predicted"/>
<dbReference type="Pfam" id="PF17234">
    <property type="entry name" value="MPM1"/>
    <property type="match status" value="1"/>
</dbReference>
<reference evidence="1 2" key="1">
    <citation type="submission" date="2024-01" db="EMBL/GenBank/DDBJ databases">
        <authorList>
            <consortium name="Genoscope - CEA"/>
            <person name="William W."/>
        </authorList>
    </citation>
    <scope>NUCLEOTIDE SEQUENCE [LARGE SCALE GENOMIC DNA]</scope>
    <source>
        <strain evidence="1 2">29B2s-10</strain>
    </source>
</reference>
<dbReference type="Proteomes" id="UP001497600">
    <property type="component" value="Chromosome C"/>
</dbReference>
<evidence type="ECO:0000313" key="1">
    <source>
        <dbReference type="EMBL" id="CAK7899098.1"/>
    </source>
</evidence>
<dbReference type="EMBL" id="OZ004255">
    <property type="protein sequence ID" value="CAK7899098.1"/>
    <property type="molecule type" value="Genomic_DNA"/>
</dbReference>
<keyword evidence="2" id="KW-1185">Reference proteome</keyword>
<protein>
    <submittedName>
        <fullName evidence="1">Uncharacterized protein</fullName>
    </submittedName>
</protein>
<dbReference type="InterPro" id="IPR035187">
    <property type="entry name" value="Mpm1"/>
</dbReference>
<sequence length="389" mass="44879">MCRRFGKTDRVSSEDEINNDNNKVDLYDKEIEKIMNNFEGVGKNVASIASSFFNLTAQSLQNFQEKANEISTEVLKDGNFDQIQSQVKGIFGDEEDGFRVTDKNDKGGVSKEIDVYFPRPYQDRDPVTLINKHLKGFFDGDSQGSITPSFGFGDFFGPSWKRGRTPFGYYSLKNPNERSYRDCMAKDGQSVWDSNGYWRCLFPNAVVPPDYLKLKNEQYSEEILTKDDYLDAINANGIDPNSSKVDLGTKGLFFNQFTDYLNWKNEMYKNIKRERQCSRRQKIIEKDLNLPIELNKQEQQQLSESIDNKKVVSYSVQSSYQSDNETNSIVLNETREEYYDDGTSSTKTITKSKPFDAKDWTSIVEKVNGVEEKHQTSVEPNGWFWKNEK</sequence>